<evidence type="ECO:0000313" key="2">
    <source>
        <dbReference type="EMBL" id="OGM10655.1"/>
    </source>
</evidence>
<protein>
    <recommendedName>
        <fullName evidence="1">Phosphoribosyltransferase domain-containing protein</fullName>
    </recommendedName>
</protein>
<dbReference type="EMBL" id="MGFP01000002">
    <property type="protein sequence ID" value="OGM10655.1"/>
    <property type="molecule type" value="Genomic_DNA"/>
</dbReference>
<dbReference type="SUPFAM" id="SSF53271">
    <property type="entry name" value="PRTase-like"/>
    <property type="match status" value="1"/>
</dbReference>
<dbReference type="Proteomes" id="UP000179219">
    <property type="component" value="Unassembled WGS sequence"/>
</dbReference>
<dbReference type="InterPro" id="IPR000836">
    <property type="entry name" value="PRTase_dom"/>
</dbReference>
<dbReference type="InterPro" id="IPR029057">
    <property type="entry name" value="PRTase-like"/>
</dbReference>
<dbReference type="PANTHER" id="PTHR43218">
    <property type="entry name" value="PHOSPHORIBOSYLTRANSFERASE-RELATED"/>
    <property type="match status" value="1"/>
</dbReference>
<proteinExistence type="predicted"/>
<name>A0A1F7X8K1_9BACT</name>
<dbReference type="AlphaFoldDB" id="A0A1F7X8K1"/>
<gene>
    <name evidence="2" type="ORF">A2159_01060</name>
</gene>
<reference evidence="2 3" key="1">
    <citation type="journal article" date="2016" name="Nat. Commun.">
        <title>Thousands of microbial genomes shed light on interconnected biogeochemical processes in an aquifer system.</title>
        <authorList>
            <person name="Anantharaman K."/>
            <person name="Brown C.T."/>
            <person name="Hug L.A."/>
            <person name="Sharon I."/>
            <person name="Castelle C.J."/>
            <person name="Probst A.J."/>
            <person name="Thomas B.C."/>
            <person name="Singh A."/>
            <person name="Wilkins M.J."/>
            <person name="Karaoz U."/>
            <person name="Brodie E.L."/>
            <person name="Williams K.H."/>
            <person name="Hubbard S.S."/>
            <person name="Banfield J.F."/>
        </authorList>
    </citation>
    <scope>NUCLEOTIDE SEQUENCE [LARGE SCALE GENOMIC DNA]</scope>
</reference>
<dbReference type="Gene3D" id="3.40.50.2020">
    <property type="match status" value="1"/>
</dbReference>
<dbReference type="NCBIfam" id="NF005592">
    <property type="entry name" value="PRK07322.1"/>
    <property type="match status" value="1"/>
</dbReference>
<feature type="domain" description="Phosphoribosyltransferase" evidence="1">
    <location>
        <begin position="35"/>
        <end position="168"/>
    </location>
</feature>
<accession>A0A1F7X8K1</accession>
<evidence type="ECO:0000259" key="1">
    <source>
        <dbReference type="Pfam" id="PF00156"/>
    </source>
</evidence>
<dbReference type="Pfam" id="PF00156">
    <property type="entry name" value="Pribosyltran"/>
    <property type="match status" value="1"/>
</dbReference>
<dbReference type="PANTHER" id="PTHR43218:SF1">
    <property type="entry name" value="PHOSPHORIBOSYLTRANSFERASE"/>
    <property type="match status" value="1"/>
</dbReference>
<evidence type="ECO:0000313" key="3">
    <source>
        <dbReference type="Proteomes" id="UP000179219"/>
    </source>
</evidence>
<organism evidence="2 3">
    <name type="scientific">Candidatus Woesebacteria bacterium RBG_13_34_9</name>
    <dbReference type="NCBI Taxonomy" id="1802477"/>
    <lineage>
        <taxon>Bacteria</taxon>
        <taxon>Candidatus Woeseibacteriota</taxon>
    </lineage>
</organism>
<sequence length="176" mass="19811">MDYYTLKIGKLERKLPIVSLGPKIKVASFNLLGDQELVHEIAKIMSKKIKGLDFDYLVGPEVKVVPLLHSLTQLLKKKRYIVCRKEIHGYMVSPIKTSYKPYLVIDGNDANLLKGKKVIVVDDVVTSGQTLNMVEELMNITNTKVVAKIAVFKQGEKLQVSQKDIIFFSTLPSFTS</sequence>
<comment type="caution">
    <text evidence="2">The sequence shown here is derived from an EMBL/GenBank/DDBJ whole genome shotgun (WGS) entry which is preliminary data.</text>
</comment>